<feature type="compositionally biased region" description="Polar residues" evidence="13">
    <location>
        <begin position="170"/>
        <end position="179"/>
    </location>
</feature>
<keyword evidence="7" id="KW-0832">Ubl conjugation</keyword>
<evidence type="ECO:0000256" key="7">
    <source>
        <dbReference type="ARBA" id="ARBA00022843"/>
    </source>
</evidence>
<keyword evidence="9" id="KW-0804">Transcription</keyword>
<evidence type="ECO:0000259" key="14">
    <source>
        <dbReference type="PROSITE" id="PS50157"/>
    </source>
</evidence>
<keyword evidence="6" id="KW-0862">Zinc</keyword>
<keyword evidence="3" id="KW-1017">Isopeptide bond</keyword>
<dbReference type="PANTHER" id="PTHR24399">
    <property type="entry name" value="ZINC FINGER AND BTB DOMAIN-CONTAINING"/>
    <property type="match status" value="1"/>
</dbReference>
<evidence type="ECO:0000256" key="2">
    <source>
        <dbReference type="ARBA" id="ARBA00004642"/>
    </source>
</evidence>
<sequence length="619" mass="64798">MASDRGPTATEAPRAASTSAAPHAAVAATFSPFTDFSRQKALKRARSETPDTSDSASAGDISPSKIARLVGFARQSNPPSESPPTEEERNRQEEEDQQLAAQLGNNDETNPEKDLNELMSGVATAMNRAQNSNSQTGQSAMETAAAAATRALSSVTIPTGQAAGGELENDSPQSSTSAASMEDGDGQVVDSPTAMDVDSRSDQRLYAAQPEAQIEDKTTTSLSYPGVLPSESSMPASDPQRGMSTPAPGSQNPDLAPRSPSNKKHKCPYCETEFTRHHNLKSHLLTHSQEKPYSCQSCQMRFRRLHDLKRHGKLHTGEKPHVCPNCDRKFARGDALARHSKGAGGCAGRRSTMGPFGIGSADNSAMSGDLYEGAGADMAEEERRRLSMPSIKAQHVAGQSGSESYGAHAQTYPPAGRRSGVAGGLYPPNADRGSLSTNTSPSVPNSHTPHTSISSVPLSAGSSSMYSQTGMTESPKALSPAGAQVNAAGPQRSAAEQHRGALPTHGNAGPTQHMANRGRNRAGVPAAQGTESGAFGGADPGYWAYFQHLEQQVKNLAHQVETGALANAQLVERLNLQDQHIASLSADIAALRQQLAGSPAEGSPAEASAEPVAESTAQQ</sequence>
<evidence type="ECO:0000256" key="6">
    <source>
        <dbReference type="ARBA" id="ARBA00022833"/>
    </source>
</evidence>
<keyword evidence="16" id="KW-1185">Reference proteome</keyword>
<dbReference type="RefSeq" id="XP_064674863.1">
    <property type="nucleotide sequence ID" value="XM_064814050.1"/>
</dbReference>
<dbReference type="GO" id="GO:0005654">
    <property type="term" value="C:nucleoplasm"/>
    <property type="evidence" value="ECO:0007669"/>
    <property type="project" value="UniProtKB-SubCell"/>
</dbReference>
<dbReference type="GO" id="GO:0001227">
    <property type="term" value="F:DNA-binding transcription repressor activity, RNA polymerase II-specific"/>
    <property type="evidence" value="ECO:0007669"/>
    <property type="project" value="TreeGrafter"/>
</dbReference>
<feature type="compositionally biased region" description="Polar residues" evidence="13">
    <location>
        <begin position="127"/>
        <end position="138"/>
    </location>
</feature>
<feature type="domain" description="C2H2-type" evidence="14">
    <location>
        <begin position="265"/>
        <end position="292"/>
    </location>
</feature>
<evidence type="ECO:0000313" key="15">
    <source>
        <dbReference type="EMBL" id="KAK4117293.1"/>
    </source>
</evidence>
<protein>
    <recommendedName>
        <fullName evidence="11">Wilms tumor protein homolog</fullName>
    </recommendedName>
</protein>
<dbReference type="Gene3D" id="3.30.160.60">
    <property type="entry name" value="Classic Zinc Finger"/>
    <property type="match status" value="3"/>
</dbReference>
<dbReference type="SMART" id="SM00355">
    <property type="entry name" value="ZnF_C2H2"/>
    <property type="match status" value="3"/>
</dbReference>
<dbReference type="Proteomes" id="UP001302812">
    <property type="component" value="Unassembled WGS sequence"/>
</dbReference>
<dbReference type="AlphaFoldDB" id="A0AAN6YXL7"/>
<dbReference type="InterPro" id="IPR013087">
    <property type="entry name" value="Znf_C2H2_type"/>
</dbReference>
<dbReference type="GO" id="GO:0000978">
    <property type="term" value="F:RNA polymerase II cis-regulatory region sequence-specific DNA binding"/>
    <property type="evidence" value="ECO:0007669"/>
    <property type="project" value="TreeGrafter"/>
</dbReference>
<feature type="region of interest" description="Disordered" evidence="13">
    <location>
        <begin position="1"/>
        <end position="265"/>
    </location>
</feature>
<evidence type="ECO:0000256" key="3">
    <source>
        <dbReference type="ARBA" id="ARBA00022499"/>
    </source>
</evidence>
<feature type="domain" description="C2H2-type" evidence="14">
    <location>
        <begin position="293"/>
        <end position="320"/>
    </location>
</feature>
<dbReference type="PROSITE" id="PS00028">
    <property type="entry name" value="ZINC_FINGER_C2H2_1"/>
    <property type="match status" value="2"/>
</dbReference>
<feature type="compositionally biased region" description="Low complexity" evidence="13">
    <location>
        <begin position="7"/>
        <end position="32"/>
    </location>
</feature>
<feature type="compositionally biased region" description="Low complexity" evidence="13">
    <location>
        <begin position="596"/>
        <end position="619"/>
    </location>
</feature>
<evidence type="ECO:0000256" key="1">
    <source>
        <dbReference type="ARBA" id="ARBA00004604"/>
    </source>
</evidence>
<evidence type="ECO:0000256" key="9">
    <source>
        <dbReference type="ARBA" id="ARBA00023163"/>
    </source>
</evidence>
<feature type="compositionally biased region" description="Polar residues" evidence="13">
    <location>
        <begin position="434"/>
        <end position="472"/>
    </location>
</feature>
<accession>A0AAN6YXL7</accession>
<evidence type="ECO:0000256" key="4">
    <source>
        <dbReference type="ARBA" id="ARBA00022723"/>
    </source>
</evidence>
<keyword evidence="8" id="KW-0805">Transcription regulation</keyword>
<dbReference type="FunFam" id="3.30.160.60:FF:000063">
    <property type="entry name" value="Wilms tumor 1-KTS isoform"/>
    <property type="match status" value="1"/>
</dbReference>
<organism evidence="15 16">
    <name type="scientific">Canariomyces notabilis</name>
    <dbReference type="NCBI Taxonomy" id="2074819"/>
    <lineage>
        <taxon>Eukaryota</taxon>
        <taxon>Fungi</taxon>
        <taxon>Dikarya</taxon>
        <taxon>Ascomycota</taxon>
        <taxon>Pezizomycotina</taxon>
        <taxon>Sordariomycetes</taxon>
        <taxon>Sordariomycetidae</taxon>
        <taxon>Sordariales</taxon>
        <taxon>Chaetomiaceae</taxon>
        <taxon>Canariomyces</taxon>
    </lineage>
</organism>
<evidence type="ECO:0000256" key="13">
    <source>
        <dbReference type="SAM" id="MobiDB-lite"/>
    </source>
</evidence>
<dbReference type="SUPFAM" id="SSF57667">
    <property type="entry name" value="beta-beta-alpha zinc fingers"/>
    <property type="match status" value="2"/>
</dbReference>
<dbReference type="PROSITE" id="PS50157">
    <property type="entry name" value="ZINC_FINGER_C2H2_2"/>
    <property type="match status" value="2"/>
</dbReference>
<dbReference type="PANTHER" id="PTHR24399:SF70">
    <property type="entry name" value="C2H2-TYPE DOMAIN-CONTAINING PROTEIN"/>
    <property type="match status" value="1"/>
</dbReference>
<comment type="subcellular location">
    <subcellularLocation>
        <location evidence="1">Nucleus</location>
        <location evidence="1">Nucleolus</location>
    </subcellularLocation>
    <subcellularLocation>
        <location evidence="2">Nucleus</location>
        <location evidence="2">Nucleoplasm</location>
    </subcellularLocation>
</comment>
<evidence type="ECO:0000256" key="12">
    <source>
        <dbReference type="PROSITE-ProRule" id="PRU00042"/>
    </source>
</evidence>
<evidence type="ECO:0000313" key="16">
    <source>
        <dbReference type="Proteomes" id="UP001302812"/>
    </source>
</evidence>
<evidence type="ECO:0000256" key="11">
    <source>
        <dbReference type="ARBA" id="ARBA00069242"/>
    </source>
</evidence>
<dbReference type="Pfam" id="PF00096">
    <property type="entry name" value="zf-C2H2"/>
    <property type="match status" value="1"/>
</dbReference>
<gene>
    <name evidence="15" type="ORF">N656DRAFT_773377</name>
</gene>
<keyword evidence="10" id="KW-0539">Nucleus</keyword>
<evidence type="ECO:0000256" key="10">
    <source>
        <dbReference type="ARBA" id="ARBA00023242"/>
    </source>
</evidence>
<dbReference type="GeneID" id="89938175"/>
<evidence type="ECO:0000256" key="5">
    <source>
        <dbReference type="ARBA" id="ARBA00022737"/>
    </source>
</evidence>
<dbReference type="InterPro" id="IPR036236">
    <property type="entry name" value="Znf_C2H2_sf"/>
</dbReference>
<reference evidence="15" key="2">
    <citation type="submission" date="2023-05" db="EMBL/GenBank/DDBJ databases">
        <authorList>
            <consortium name="Lawrence Berkeley National Laboratory"/>
            <person name="Steindorff A."/>
            <person name="Hensen N."/>
            <person name="Bonometti L."/>
            <person name="Westerberg I."/>
            <person name="Brannstrom I.O."/>
            <person name="Guillou S."/>
            <person name="Cros-Aarteil S."/>
            <person name="Calhoun S."/>
            <person name="Haridas S."/>
            <person name="Kuo A."/>
            <person name="Mondo S."/>
            <person name="Pangilinan J."/>
            <person name="Riley R."/>
            <person name="Labutti K."/>
            <person name="Andreopoulos B."/>
            <person name="Lipzen A."/>
            <person name="Chen C."/>
            <person name="Yanf M."/>
            <person name="Daum C."/>
            <person name="Ng V."/>
            <person name="Clum A."/>
            <person name="Ohm R."/>
            <person name="Martin F."/>
            <person name="Silar P."/>
            <person name="Natvig D."/>
            <person name="Lalanne C."/>
            <person name="Gautier V."/>
            <person name="Ament-Velasquez S.L."/>
            <person name="Kruys A."/>
            <person name="Hutchinson M.I."/>
            <person name="Powell A.J."/>
            <person name="Barry K."/>
            <person name="Miller A.N."/>
            <person name="Grigoriev I.V."/>
            <person name="Debuchy R."/>
            <person name="Gladieux P."/>
            <person name="Thoren M.H."/>
            <person name="Johannesson H."/>
        </authorList>
    </citation>
    <scope>NUCLEOTIDE SEQUENCE</scope>
    <source>
        <strain evidence="15">CBS 508.74</strain>
    </source>
</reference>
<reference evidence="15" key="1">
    <citation type="journal article" date="2023" name="Mol. Phylogenet. Evol.">
        <title>Genome-scale phylogeny and comparative genomics of the fungal order Sordariales.</title>
        <authorList>
            <person name="Hensen N."/>
            <person name="Bonometti L."/>
            <person name="Westerberg I."/>
            <person name="Brannstrom I.O."/>
            <person name="Guillou S."/>
            <person name="Cros-Aarteil S."/>
            <person name="Calhoun S."/>
            <person name="Haridas S."/>
            <person name="Kuo A."/>
            <person name="Mondo S."/>
            <person name="Pangilinan J."/>
            <person name="Riley R."/>
            <person name="LaButti K."/>
            <person name="Andreopoulos B."/>
            <person name="Lipzen A."/>
            <person name="Chen C."/>
            <person name="Yan M."/>
            <person name="Daum C."/>
            <person name="Ng V."/>
            <person name="Clum A."/>
            <person name="Steindorff A."/>
            <person name="Ohm R.A."/>
            <person name="Martin F."/>
            <person name="Silar P."/>
            <person name="Natvig D.O."/>
            <person name="Lalanne C."/>
            <person name="Gautier V."/>
            <person name="Ament-Velasquez S.L."/>
            <person name="Kruys A."/>
            <person name="Hutchinson M.I."/>
            <person name="Powell A.J."/>
            <person name="Barry K."/>
            <person name="Miller A.N."/>
            <person name="Grigoriev I.V."/>
            <person name="Debuchy R."/>
            <person name="Gladieux P."/>
            <person name="Hiltunen Thoren M."/>
            <person name="Johannesson H."/>
        </authorList>
    </citation>
    <scope>NUCLEOTIDE SEQUENCE</scope>
    <source>
        <strain evidence="15">CBS 508.74</strain>
    </source>
</reference>
<proteinExistence type="predicted"/>
<feature type="compositionally biased region" description="Low complexity" evidence="13">
    <location>
        <begin position="139"/>
        <end position="156"/>
    </location>
</feature>
<evidence type="ECO:0000256" key="8">
    <source>
        <dbReference type="ARBA" id="ARBA00023015"/>
    </source>
</evidence>
<feature type="region of interest" description="Disordered" evidence="13">
    <location>
        <begin position="377"/>
        <end position="533"/>
    </location>
</feature>
<keyword evidence="12" id="KW-0863">Zinc-finger</keyword>
<name>A0AAN6YXL7_9PEZI</name>
<dbReference type="EMBL" id="MU853332">
    <property type="protein sequence ID" value="KAK4117293.1"/>
    <property type="molecule type" value="Genomic_DNA"/>
</dbReference>
<keyword evidence="4" id="KW-0479">Metal-binding</keyword>
<keyword evidence="5" id="KW-0677">Repeat</keyword>
<feature type="region of interest" description="Disordered" evidence="13">
    <location>
        <begin position="594"/>
        <end position="619"/>
    </location>
</feature>
<dbReference type="GO" id="GO:0005730">
    <property type="term" value="C:nucleolus"/>
    <property type="evidence" value="ECO:0007669"/>
    <property type="project" value="UniProtKB-SubCell"/>
</dbReference>
<dbReference type="GO" id="GO:0008270">
    <property type="term" value="F:zinc ion binding"/>
    <property type="evidence" value="ECO:0007669"/>
    <property type="project" value="UniProtKB-KW"/>
</dbReference>
<comment type="caution">
    <text evidence="15">The sequence shown here is derived from an EMBL/GenBank/DDBJ whole genome shotgun (WGS) entry which is preliminary data.</text>
</comment>